<dbReference type="SUPFAM" id="SSF111369">
    <property type="entry name" value="HlyD-like secretion proteins"/>
    <property type="match status" value="1"/>
</dbReference>
<keyword evidence="3" id="KW-1185">Reference proteome</keyword>
<organism evidence="2 3">
    <name type="scientific">Nitratiruptor tergarcus DSM 16512</name>
    <dbReference type="NCBI Taxonomy" id="1069081"/>
    <lineage>
        <taxon>Bacteria</taxon>
        <taxon>Pseudomonadati</taxon>
        <taxon>Campylobacterota</taxon>
        <taxon>Epsilonproteobacteria</taxon>
        <taxon>Nautiliales</taxon>
        <taxon>Nitratiruptoraceae</taxon>
        <taxon>Nitratiruptor</taxon>
    </lineage>
</organism>
<evidence type="ECO:0000313" key="2">
    <source>
        <dbReference type="EMBL" id="SMC08789.1"/>
    </source>
</evidence>
<dbReference type="AlphaFoldDB" id="A0A1W1WRE5"/>
<evidence type="ECO:0000313" key="3">
    <source>
        <dbReference type="Proteomes" id="UP000192602"/>
    </source>
</evidence>
<dbReference type="Gene3D" id="2.40.50.100">
    <property type="match status" value="2"/>
</dbReference>
<dbReference type="GO" id="GO:1990281">
    <property type="term" value="C:efflux pump complex"/>
    <property type="evidence" value="ECO:0007669"/>
    <property type="project" value="TreeGrafter"/>
</dbReference>
<dbReference type="EMBL" id="FWWZ01000001">
    <property type="protein sequence ID" value="SMC08789.1"/>
    <property type="molecule type" value="Genomic_DNA"/>
</dbReference>
<dbReference type="GO" id="GO:0015562">
    <property type="term" value="F:efflux transmembrane transporter activity"/>
    <property type="evidence" value="ECO:0007669"/>
    <property type="project" value="TreeGrafter"/>
</dbReference>
<protein>
    <submittedName>
        <fullName evidence="2">RND family efflux transporter, MFP subunit</fullName>
    </submittedName>
</protein>
<keyword evidence="1" id="KW-0175">Coiled coil</keyword>
<dbReference type="STRING" id="1069081.SAMN05660197_0557"/>
<gene>
    <name evidence="2" type="ORF">SAMN05660197_0557</name>
</gene>
<dbReference type="Proteomes" id="UP000192602">
    <property type="component" value="Unassembled WGS sequence"/>
</dbReference>
<dbReference type="OrthoDB" id="9784484at2"/>
<reference evidence="3" key="1">
    <citation type="submission" date="2017-04" db="EMBL/GenBank/DDBJ databases">
        <authorList>
            <person name="Varghese N."/>
            <person name="Submissions S."/>
        </authorList>
    </citation>
    <scope>NUCLEOTIDE SEQUENCE [LARGE SCALE GENOMIC DNA]</scope>
    <source>
        <strain evidence="3">DSM 16512</strain>
    </source>
</reference>
<proteinExistence type="predicted"/>
<evidence type="ECO:0000256" key="1">
    <source>
        <dbReference type="SAM" id="Coils"/>
    </source>
</evidence>
<dbReference type="RefSeq" id="WP_084275052.1">
    <property type="nucleotide sequence ID" value="NZ_AP026671.1"/>
</dbReference>
<dbReference type="Gene3D" id="2.40.420.20">
    <property type="match status" value="1"/>
</dbReference>
<sequence length="364" mass="39763">MKKWIKLLIFLLIVVLLIIGAVRLVKKRKAQEAAIPIAKEYTVLVHTLQPKTKHVTLTADAIAVVQNDANIKIASKYPGRIIALAKVGAKVKKGDIVAWLDDTPLQSKLTSLKAQKEAVAQSIASTKVVLRNLNKIHARTKKLLAVKGASIEQYEKEQNQISATKAQLASLRAKLASLKESIKEIQNELTYTTLRSNVDGVVAKRFANEGDMAMPGKPIIAINTNTDSYLAVRLPKDMPVFGVVYNNKVYLVTPLQSTFHSLAEYKVDVKDPALIAGERVNVAVVTFQGKGVLLPHDAILNRNGKSYVLVIKGNSAEAKEVHIIENANQGVVVKESLNGKKIVVAKPDIMLKLLSGIKLKEIKG</sequence>
<accession>A0A1W1WRE5</accession>
<feature type="coiled-coil region" evidence="1">
    <location>
        <begin position="154"/>
        <end position="188"/>
    </location>
</feature>
<name>A0A1W1WRE5_9BACT</name>
<dbReference type="PANTHER" id="PTHR30469">
    <property type="entry name" value="MULTIDRUG RESISTANCE PROTEIN MDTA"/>
    <property type="match status" value="1"/>
</dbReference>